<reference evidence="6" key="1">
    <citation type="submission" date="2024-02" db="EMBL/GenBank/DDBJ databases">
        <authorList>
            <consortium name="ELIXIR-Norway"/>
            <consortium name="Elixir Norway"/>
        </authorList>
    </citation>
    <scope>NUCLEOTIDE SEQUENCE</scope>
</reference>
<comment type="subcellular location">
    <subcellularLocation>
        <location evidence="4">Golgi apparatus membrane</location>
        <topology evidence="4">Single-pass type II membrane protein</topology>
    </subcellularLocation>
</comment>
<keyword evidence="5" id="KW-0175">Coiled coil</keyword>
<proteinExistence type="inferred from homology"/>
<dbReference type="Gene3D" id="3.90.550.10">
    <property type="entry name" value="Spore Coat Polysaccharide Biosynthesis Protein SpsA, Chain A"/>
    <property type="match status" value="1"/>
</dbReference>
<dbReference type="EMBL" id="OZ020108">
    <property type="protein sequence ID" value="CAK9261227.1"/>
    <property type="molecule type" value="Genomic_DNA"/>
</dbReference>
<accession>A0ABP0W431</accession>
<evidence type="ECO:0000256" key="1">
    <source>
        <dbReference type="ARBA" id="ARBA00004877"/>
    </source>
</evidence>
<dbReference type="PANTHER" id="PTHR32116">
    <property type="entry name" value="GALACTURONOSYLTRANSFERASE 4-RELATED"/>
    <property type="match status" value="1"/>
</dbReference>
<keyword evidence="4" id="KW-1133">Transmembrane helix</keyword>
<evidence type="ECO:0000256" key="3">
    <source>
        <dbReference type="ARBA" id="ARBA00022676"/>
    </source>
</evidence>
<dbReference type="InterPro" id="IPR029044">
    <property type="entry name" value="Nucleotide-diphossugar_trans"/>
</dbReference>
<keyword evidence="4" id="KW-0472">Membrane</keyword>
<evidence type="ECO:0000256" key="2">
    <source>
        <dbReference type="ARBA" id="ARBA00006351"/>
    </source>
</evidence>
<keyword evidence="4" id="KW-0961">Cell wall biogenesis/degradation</keyword>
<name>A0ABP0W431_9BRYO</name>
<comment type="similarity">
    <text evidence="2 4">Belongs to the glycosyltransferase 8 family.</text>
</comment>
<comment type="pathway">
    <text evidence="1 4">Glycan metabolism; pectin biosynthesis.</text>
</comment>
<evidence type="ECO:0000313" key="6">
    <source>
        <dbReference type="EMBL" id="CAK9261227.1"/>
    </source>
</evidence>
<keyword evidence="4" id="KW-0812">Transmembrane</keyword>
<evidence type="ECO:0000256" key="5">
    <source>
        <dbReference type="SAM" id="Coils"/>
    </source>
</evidence>
<keyword evidence="4" id="KW-0333">Golgi apparatus</keyword>
<dbReference type="Pfam" id="PF01501">
    <property type="entry name" value="Glyco_transf_8"/>
    <property type="match status" value="1"/>
</dbReference>
<keyword evidence="7" id="KW-1185">Reference proteome</keyword>
<organism evidence="6 7">
    <name type="scientific">Sphagnum jensenii</name>
    <dbReference type="NCBI Taxonomy" id="128206"/>
    <lineage>
        <taxon>Eukaryota</taxon>
        <taxon>Viridiplantae</taxon>
        <taxon>Streptophyta</taxon>
        <taxon>Embryophyta</taxon>
        <taxon>Bryophyta</taxon>
        <taxon>Sphagnophytina</taxon>
        <taxon>Sphagnopsida</taxon>
        <taxon>Sphagnales</taxon>
        <taxon>Sphagnaceae</taxon>
        <taxon>Sphagnum</taxon>
    </lineage>
</organism>
<protein>
    <recommendedName>
        <fullName evidence="4">Hexosyltransferase</fullName>
        <ecNumber evidence="4">2.4.1.-</ecNumber>
    </recommendedName>
</protein>
<dbReference type="Proteomes" id="UP001497444">
    <property type="component" value="Chromosome 13"/>
</dbReference>
<dbReference type="CDD" id="cd06429">
    <property type="entry name" value="GT8_like_1"/>
    <property type="match status" value="1"/>
</dbReference>
<dbReference type="EC" id="2.4.1.-" evidence="4"/>
<gene>
    <name evidence="6" type="ORF">CSSPJE1EN1_LOCUS6705</name>
</gene>
<feature type="transmembrane region" description="Helical" evidence="4">
    <location>
        <begin position="24"/>
        <end position="43"/>
    </location>
</feature>
<dbReference type="PANTHER" id="PTHR32116:SF4">
    <property type="entry name" value="POLYGALACTURONATE 4-ALPHA-GALACTURONOSYLTRANSFERASE"/>
    <property type="match status" value="1"/>
</dbReference>
<feature type="coiled-coil region" evidence="5">
    <location>
        <begin position="157"/>
        <end position="212"/>
    </location>
</feature>
<evidence type="ECO:0000256" key="4">
    <source>
        <dbReference type="RuleBase" id="RU362027"/>
    </source>
</evidence>
<dbReference type="SUPFAM" id="SSF53448">
    <property type="entry name" value="Nucleotide-diphospho-sugar transferases"/>
    <property type="match status" value="1"/>
</dbReference>
<dbReference type="InterPro" id="IPR029993">
    <property type="entry name" value="GAUT"/>
</dbReference>
<dbReference type="Pfam" id="PF25557">
    <property type="entry name" value="GAUT_1"/>
    <property type="match status" value="1"/>
</dbReference>
<sequence length="695" mass="79148">MASRRLSGAGVSLRNNNRSCSHRGSIICLLSVSVIAPLMILALRTSANLLLTGQSFFSEESVDPTRTEELARRRALEAIEAFFPTEVLELISLRSEESGTLGAGLTSVERKDLSSSWVREEGLMAEVGAQFGVDKISKDGKQEVAAGGGSVVANSDRESIQQHIQSKEDELAKLSRKKLRLERHYKRLSELMQQDEEKSKKLEAEAIQKSKEVDTSITRRYSIWRPESVWENPDALVRLMRDQLIMARVYANIAQAKSQFEIVQDLKFHIKEHACTIGDANADIELPKGADEKMKLMGQLLAQVREQHYEAHVMVNKLRAMLHVAEDNVHMLKTQSTYMSQVAAKTVPKGLHCLSMSLTVDFHSLPFEQHEFAHQERLEDPNLYHYALFSDNILAASVVVASTIINAKEPEKHVFHVVTDKLNFGAMKMWFLTNLPGVATIQVQNVDDFRWLNASYSPVLRQLESAAMRDFYFKSDHSSTLSTGMSNLKYRNPKYLSMLNHLRFYLPEVFPKLDKILFLDDDIVVQKDLTPLWTVDLKGNVNGAVETCGASFHRFDKYLNFSNPLISSHFSPDACGWAYGMNVFDLKEWKKRDITGIYHRWQSLNEDRELWKLGTLPPGLITFYNLTHPLEKSWHVLGLGYNPAVEDSEIKTAAVIHYNGNLKPWLEIAMTKFKPYWSKFVKNDNPYLQQCNINY</sequence>
<keyword evidence="3 4" id="KW-0808">Transferase</keyword>
<dbReference type="InterPro" id="IPR002495">
    <property type="entry name" value="Glyco_trans_8"/>
</dbReference>
<evidence type="ECO:0000313" key="7">
    <source>
        <dbReference type="Proteomes" id="UP001497444"/>
    </source>
</evidence>
<keyword evidence="3 4" id="KW-0328">Glycosyltransferase</keyword>